<dbReference type="InterPro" id="IPR029499">
    <property type="entry name" value="PduO-typ"/>
</dbReference>
<dbReference type="GO" id="GO:0009236">
    <property type="term" value="P:cobalamin biosynthetic process"/>
    <property type="evidence" value="ECO:0007669"/>
    <property type="project" value="UniProtKB-UniRule"/>
</dbReference>
<dbReference type="EC" id="2.5.1.17" evidence="4"/>
<comment type="similarity">
    <text evidence="4">Belongs to the Cob(I)alamin adenosyltransferase family.</text>
</comment>
<dbReference type="EMBL" id="LCCN01000012">
    <property type="protein sequence ID" value="KKS31995.1"/>
    <property type="molecule type" value="Genomic_DNA"/>
</dbReference>
<keyword evidence="1 4" id="KW-0808">Transferase</keyword>
<dbReference type="Pfam" id="PF01923">
    <property type="entry name" value="Cob_adeno_trans"/>
    <property type="match status" value="1"/>
</dbReference>
<dbReference type="InterPro" id="IPR036451">
    <property type="entry name" value="CblAdoTrfase-like_sf"/>
</dbReference>
<dbReference type="AlphaFoldDB" id="A0A0G0Y5E5"/>
<dbReference type="NCBIfam" id="TIGR00636">
    <property type="entry name" value="PduO_Nterm"/>
    <property type="match status" value="1"/>
</dbReference>
<reference evidence="6 7" key="1">
    <citation type="journal article" date="2015" name="Nature">
        <title>rRNA introns, odd ribosomes, and small enigmatic genomes across a large radiation of phyla.</title>
        <authorList>
            <person name="Brown C.T."/>
            <person name="Hug L.A."/>
            <person name="Thomas B.C."/>
            <person name="Sharon I."/>
            <person name="Castelle C.J."/>
            <person name="Singh A."/>
            <person name="Wilkins M.J."/>
            <person name="Williams K.H."/>
            <person name="Banfield J.F."/>
        </authorList>
    </citation>
    <scope>NUCLEOTIDE SEQUENCE [LARGE SCALE GENOMIC DNA]</scope>
</reference>
<keyword evidence="3 4" id="KW-0067">ATP-binding</keyword>
<dbReference type="Gene3D" id="1.20.1200.10">
    <property type="entry name" value="Cobalamin adenosyltransferase-like"/>
    <property type="match status" value="1"/>
</dbReference>
<proteinExistence type="inferred from homology"/>
<dbReference type="UniPathway" id="UPA00148">
    <property type="reaction ID" value="UER00233"/>
</dbReference>
<keyword evidence="2 4" id="KW-0547">Nucleotide-binding</keyword>
<dbReference type="PANTHER" id="PTHR12213:SF0">
    <property type="entry name" value="CORRINOID ADENOSYLTRANSFERASE MMAB"/>
    <property type="match status" value="1"/>
</dbReference>
<gene>
    <name evidence="6" type="ORF">UU93_C0012G0014</name>
</gene>
<evidence type="ECO:0000313" key="6">
    <source>
        <dbReference type="EMBL" id="KKS31995.1"/>
    </source>
</evidence>
<dbReference type="PANTHER" id="PTHR12213">
    <property type="entry name" value="CORRINOID ADENOSYLTRANSFERASE"/>
    <property type="match status" value="1"/>
</dbReference>
<comment type="pathway">
    <text evidence="4">Cofactor biosynthesis; adenosylcobalamin biosynthesis; adenosylcobalamin from cob(II)yrinate a,c-diamide: step 2/7.</text>
</comment>
<dbReference type="InterPro" id="IPR016030">
    <property type="entry name" value="CblAdoTrfase-like"/>
</dbReference>
<evidence type="ECO:0000256" key="1">
    <source>
        <dbReference type="ARBA" id="ARBA00022679"/>
    </source>
</evidence>
<organism evidence="6 7">
    <name type="scientific">Candidatus Amesbacteria bacterium GW2011_GWA2_42_12</name>
    <dbReference type="NCBI Taxonomy" id="1618356"/>
    <lineage>
        <taxon>Bacteria</taxon>
        <taxon>Candidatus Amesiibacteriota</taxon>
    </lineage>
</organism>
<dbReference type="STRING" id="1618356.UU93_C0012G0014"/>
<comment type="catalytic activity">
    <reaction evidence="4">
        <text>2 cob(II)alamin + reduced [electron-transfer flavoprotein] + 2 ATP = 2 adenosylcob(III)alamin + 2 triphosphate + oxidized [electron-transfer flavoprotein] + 3 H(+)</text>
        <dbReference type="Rhea" id="RHEA:28671"/>
        <dbReference type="Rhea" id="RHEA-COMP:10685"/>
        <dbReference type="Rhea" id="RHEA-COMP:10686"/>
        <dbReference type="ChEBI" id="CHEBI:15378"/>
        <dbReference type="ChEBI" id="CHEBI:16304"/>
        <dbReference type="ChEBI" id="CHEBI:18036"/>
        <dbReference type="ChEBI" id="CHEBI:18408"/>
        <dbReference type="ChEBI" id="CHEBI:30616"/>
        <dbReference type="ChEBI" id="CHEBI:57692"/>
        <dbReference type="ChEBI" id="CHEBI:58307"/>
        <dbReference type="EC" id="2.5.1.17"/>
    </reaction>
</comment>
<protein>
    <recommendedName>
        <fullName evidence="4">Corrinoid adenosyltransferase</fullName>
        <ecNumber evidence="4">2.5.1.17</ecNumber>
    </recommendedName>
    <alternativeName>
        <fullName evidence="4">Cob(II)alamin adenosyltransferase</fullName>
    </alternativeName>
    <alternativeName>
        <fullName evidence="4">Cob(II)yrinic acid a,c-diamide adenosyltransferase</fullName>
    </alternativeName>
    <alternativeName>
        <fullName evidence="4">Cobinamide/cobalamin adenosyltransferase</fullName>
    </alternativeName>
</protein>
<evidence type="ECO:0000259" key="5">
    <source>
        <dbReference type="Pfam" id="PF01923"/>
    </source>
</evidence>
<dbReference type="PATRIC" id="fig|1618356.3.peg.580"/>
<sequence length="185" mass="21120">MNKIYTKTGDKGMTGTFYGRMSKADDLAEALGAIDELNSWIGVVRISPPFVPPLNLSGGNFLKDIQTNLMIINSILAGSTKHKFKSEETKKLERLIDKLTKDLPELKNFIYPIGYLQLARAVCRRAERRAVIYINSKPEILRSKEIKNIVKYLNRLSDALFVMGRWKNQALLRQGFGEAREEVWK</sequence>
<comment type="caution">
    <text evidence="6">The sequence shown here is derived from an EMBL/GenBank/DDBJ whole genome shotgun (WGS) entry which is preliminary data.</text>
</comment>
<accession>A0A0G0Y5E5</accession>
<dbReference type="GO" id="GO:0008817">
    <property type="term" value="F:corrinoid adenosyltransferase activity"/>
    <property type="evidence" value="ECO:0007669"/>
    <property type="project" value="UniProtKB-UniRule"/>
</dbReference>
<dbReference type="Proteomes" id="UP000034160">
    <property type="component" value="Unassembled WGS sequence"/>
</dbReference>
<keyword evidence="4" id="KW-0169">Cobalamin biosynthesis</keyword>
<dbReference type="SUPFAM" id="SSF89028">
    <property type="entry name" value="Cobalamin adenosyltransferase-like"/>
    <property type="match status" value="1"/>
</dbReference>
<comment type="catalytic activity">
    <reaction evidence="4">
        <text>2 cob(II)yrinate a,c diamide + reduced [electron-transfer flavoprotein] + 2 ATP = 2 adenosylcob(III)yrinate a,c-diamide + 2 triphosphate + oxidized [electron-transfer flavoprotein] + 3 H(+)</text>
        <dbReference type="Rhea" id="RHEA:11528"/>
        <dbReference type="Rhea" id="RHEA-COMP:10685"/>
        <dbReference type="Rhea" id="RHEA-COMP:10686"/>
        <dbReference type="ChEBI" id="CHEBI:15378"/>
        <dbReference type="ChEBI" id="CHEBI:18036"/>
        <dbReference type="ChEBI" id="CHEBI:30616"/>
        <dbReference type="ChEBI" id="CHEBI:57692"/>
        <dbReference type="ChEBI" id="CHEBI:58307"/>
        <dbReference type="ChEBI" id="CHEBI:58503"/>
        <dbReference type="ChEBI" id="CHEBI:58537"/>
        <dbReference type="EC" id="2.5.1.17"/>
    </reaction>
</comment>
<evidence type="ECO:0000313" key="7">
    <source>
        <dbReference type="Proteomes" id="UP000034160"/>
    </source>
</evidence>
<feature type="domain" description="Cobalamin adenosyltransferase-like" evidence="5">
    <location>
        <begin position="4"/>
        <end position="166"/>
    </location>
</feature>
<name>A0A0G0Y5E5_9BACT</name>
<evidence type="ECO:0000256" key="2">
    <source>
        <dbReference type="ARBA" id="ARBA00022741"/>
    </source>
</evidence>
<evidence type="ECO:0000256" key="3">
    <source>
        <dbReference type="ARBA" id="ARBA00022840"/>
    </source>
</evidence>
<dbReference type="GO" id="GO:0005524">
    <property type="term" value="F:ATP binding"/>
    <property type="evidence" value="ECO:0007669"/>
    <property type="project" value="UniProtKB-UniRule"/>
</dbReference>
<evidence type="ECO:0000256" key="4">
    <source>
        <dbReference type="RuleBase" id="RU366026"/>
    </source>
</evidence>